<dbReference type="GO" id="GO:0001682">
    <property type="term" value="P:tRNA 5'-leader removal"/>
    <property type="evidence" value="ECO:0007669"/>
    <property type="project" value="UniProtKB-UniRule"/>
</dbReference>
<keyword evidence="6 7" id="KW-0694">RNA-binding</keyword>
<dbReference type="GO" id="GO:0042781">
    <property type="term" value="F:3'-tRNA processing endoribonuclease activity"/>
    <property type="evidence" value="ECO:0007669"/>
    <property type="project" value="TreeGrafter"/>
</dbReference>
<dbReference type="Pfam" id="PF00825">
    <property type="entry name" value="Ribonuclease_P"/>
    <property type="match status" value="1"/>
</dbReference>
<gene>
    <name evidence="7" type="primary">rnpA</name>
    <name evidence="9" type="ORF">SAMN05444277_11558</name>
</gene>
<evidence type="ECO:0000256" key="5">
    <source>
        <dbReference type="ARBA" id="ARBA00022801"/>
    </source>
</evidence>
<dbReference type="HAMAP" id="MF_00227">
    <property type="entry name" value="RNase_P"/>
    <property type="match status" value="1"/>
</dbReference>
<dbReference type="PANTHER" id="PTHR33992:SF1">
    <property type="entry name" value="RIBONUCLEASE P PROTEIN COMPONENT"/>
    <property type="match status" value="1"/>
</dbReference>
<evidence type="ECO:0000313" key="9">
    <source>
        <dbReference type="EMBL" id="SFQ50045.1"/>
    </source>
</evidence>
<keyword evidence="3 7" id="KW-0540">Nuclease</keyword>
<sequence length="139" mass="16476">MHRLPKKLTKEFSYNKQEKLKSRKQLDALFKKGKSFTAFPLKVFFAFADDMQDNIIKTGVGVSSRHFKKAVHRNRVKRLLREAYRTEKLSLHEALGQRNKKLAVFLLYIDKTLPEYILLKEKMQLCIQRLIHEVDIKNT</sequence>
<dbReference type="NCBIfam" id="TIGR00188">
    <property type="entry name" value="rnpA"/>
    <property type="match status" value="1"/>
</dbReference>
<dbReference type="InterPro" id="IPR020568">
    <property type="entry name" value="Ribosomal_Su5_D2-typ_SF"/>
</dbReference>
<keyword evidence="2 7" id="KW-0819">tRNA processing</keyword>
<dbReference type="GO" id="GO:0000049">
    <property type="term" value="F:tRNA binding"/>
    <property type="evidence" value="ECO:0007669"/>
    <property type="project" value="UniProtKB-UniRule"/>
</dbReference>
<keyword evidence="10" id="KW-1185">Reference proteome</keyword>
<evidence type="ECO:0000313" key="10">
    <source>
        <dbReference type="Proteomes" id="UP000199031"/>
    </source>
</evidence>
<dbReference type="Gene3D" id="3.30.230.10">
    <property type="match status" value="1"/>
</dbReference>
<evidence type="ECO:0000256" key="3">
    <source>
        <dbReference type="ARBA" id="ARBA00022722"/>
    </source>
</evidence>
<keyword evidence="4 7" id="KW-0255">Endonuclease</keyword>
<evidence type="ECO:0000256" key="8">
    <source>
        <dbReference type="NCBIfam" id="TIGR00188"/>
    </source>
</evidence>
<dbReference type="EMBL" id="FOXQ01000015">
    <property type="protein sequence ID" value="SFQ50045.1"/>
    <property type="molecule type" value="Genomic_DNA"/>
</dbReference>
<comment type="function">
    <text evidence="1 7">RNaseP catalyzes the removal of the 5'-leader sequence from pre-tRNA to produce the mature 5'-terminus. It can also cleave other RNA substrates such as 4.5S RNA. The protein component plays an auxiliary but essential role in vivo by binding to the 5'-leader sequence and broadening the substrate specificity of the ribozyme.</text>
</comment>
<dbReference type="Proteomes" id="UP000199031">
    <property type="component" value="Unassembled WGS sequence"/>
</dbReference>
<dbReference type="SUPFAM" id="SSF54211">
    <property type="entry name" value="Ribosomal protein S5 domain 2-like"/>
    <property type="match status" value="1"/>
</dbReference>
<accession>A0A1I5Z136</accession>
<name>A0A1I5Z136_9BACT</name>
<dbReference type="AlphaFoldDB" id="A0A1I5Z136"/>
<evidence type="ECO:0000256" key="7">
    <source>
        <dbReference type="HAMAP-Rule" id="MF_00227"/>
    </source>
</evidence>
<evidence type="ECO:0000256" key="4">
    <source>
        <dbReference type="ARBA" id="ARBA00022759"/>
    </source>
</evidence>
<keyword evidence="5 7" id="KW-0378">Hydrolase</keyword>
<dbReference type="PROSITE" id="PS00648">
    <property type="entry name" value="RIBONUCLEASE_P"/>
    <property type="match status" value="1"/>
</dbReference>
<evidence type="ECO:0000256" key="2">
    <source>
        <dbReference type="ARBA" id="ARBA00022694"/>
    </source>
</evidence>
<organism evidence="9 10">
    <name type="scientific">Parafilimonas terrae</name>
    <dbReference type="NCBI Taxonomy" id="1465490"/>
    <lineage>
        <taxon>Bacteria</taxon>
        <taxon>Pseudomonadati</taxon>
        <taxon>Bacteroidota</taxon>
        <taxon>Chitinophagia</taxon>
        <taxon>Chitinophagales</taxon>
        <taxon>Chitinophagaceae</taxon>
        <taxon>Parafilimonas</taxon>
    </lineage>
</organism>
<dbReference type="GO" id="GO:0004526">
    <property type="term" value="F:ribonuclease P activity"/>
    <property type="evidence" value="ECO:0007669"/>
    <property type="project" value="UniProtKB-UniRule"/>
</dbReference>
<comment type="subunit">
    <text evidence="7">Consists of a catalytic RNA component (M1 or rnpB) and a protein subunit.</text>
</comment>
<evidence type="ECO:0000256" key="6">
    <source>
        <dbReference type="ARBA" id="ARBA00022884"/>
    </source>
</evidence>
<dbReference type="EC" id="3.1.26.5" evidence="7 8"/>
<dbReference type="STRING" id="1465490.SAMN05444277_11558"/>
<protein>
    <recommendedName>
        <fullName evidence="7 8">Ribonuclease P protein component</fullName>
        <shortName evidence="7">RNase P protein</shortName>
        <shortName evidence="7">RNaseP protein</shortName>
        <ecNumber evidence="7 8">3.1.26.5</ecNumber>
    </recommendedName>
    <alternativeName>
        <fullName evidence="7">Protein C5</fullName>
    </alternativeName>
</protein>
<dbReference type="InterPro" id="IPR000100">
    <property type="entry name" value="RNase_P"/>
</dbReference>
<reference evidence="9 10" key="1">
    <citation type="submission" date="2016-10" db="EMBL/GenBank/DDBJ databases">
        <authorList>
            <person name="de Groot N.N."/>
        </authorList>
    </citation>
    <scope>NUCLEOTIDE SEQUENCE [LARGE SCALE GENOMIC DNA]</scope>
    <source>
        <strain evidence="9 10">DSM 28286</strain>
    </source>
</reference>
<proteinExistence type="inferred from homology"/>
<comment type="catalytic activity">
    <reaction evidence="7">
        <text>Endonucleolytic cleavage of RNA, removing 5'-extranucleotides from tRNA precursor.</text>
        <dbReference type="EC" id="3.1.26.5"/>
    </reaction>
</comment>
<dbReference type="InterPro" id="IPR020539">
    <property type="entry name" value="RNase_P_CS"/>
</dbReference>
<dbReference type="GO" id="GO:0030677">
    <property type="term" value="C:ribonuclease P complex"/>
    <property type="evidence" value="ECO:0007669"/>
    <property type="project" value="TreeGrafter"/>
</dbReference>
<comment type="similarity">
    <text evidence="7">Belongs to the RnpA family.</text>
</comment>
<dbReference type="PANTHER" id="PTHR33992">
    <property type="entry name" value="RIBONUCLEASE P PROTEIN COMPONENT"/>
    <property type="match status" value="1"/>
</dbReference>
<dbReference type="InterPro" id="IPR014721">
    <property type="entry name" value="Ribsml_uS5_D2-typ_fold_subgr"/>
</dbReference>
<evidence type="ECO:0000256" key="1">
    <source>
        <dbReference type="ARBA" id="ARBA00002663"/>
    </source>
</evidence>